<keyword evidence="5" id="KW-0408">Iron</keyword>
<evidence type="ECO:0000256" key="5">
    <source>
        <dbReference type="ARBA" id="ARBA00023004"/>
    </source>
</evidence>
<dbReference type="RefSeq" id="WP_371844930.1">
    <property type="nucleotide sequence ID" value="NZ_JBGMEL010000029.1"/>
</dbReference>
<comment type="similarity">
    <text evidence="2">Belongs to the carotenoid oxygenase family.</text>
</comment>
<organism evidence="7 8">
    <name type="scientific">Microbulbifer echini</name>
    <dbReference type="NCBI Taxonomy" id="1529067"/>
    <lineage>
        <taxon>Bacteria</taxon>
        <taxon>Pseudomonadati</taxon>
        <taxon>Pseudomonadota</taxon>
        <taxon>Gammaproteobacteria</taxon>
        <taxon>Cellvibrionales</taxon>
        <taxon>Microbulbiferaceae</taxon>
        <taxon>Microbulbifer</taxon>
    </lineage>
</organism>
<evidence type="ECO:0000313" key="8">
    <source>
        <dbReference type="Proteomes" id="UP001569414"/>
    </source>
</evidence>
<feature type="signal peptide" evidence="6">
    <location>
        <begin position="1"/>
        <end position="28"/>
    </location>
</feature>
<evidence type="ECO:0000313" key="7">
    <source>
        <dbReference type="EMBL" id="MFA0792543.1"/>
    </source>
</evidence>
<dbReference type="Proteomes" id="UP001569414">
    <property type="component" value="Unassembled WGS sequence"/>
</dbReference>
<protein>
    <submittedName>
        <fullName evidence="7">Carotenoid oxygenase family protein</fullName>
    </submittedName>
</protein>
<accession>A0ABV4NTS6</accession>
<dbReference type="PANTHER" id="PTHR10543">
    <property type="entry name" value="BETA-CAROTENE DIOXYGENASE"/>
    <property type="match status" value="1"/>
</dbReference>
<keyword evidence="6" id="KW-0732">Signal</keyword>
<dbReference type="PROSITE" id="PS51318">
    <property type="entry name" value="TAT"/>
    <property type="match status" value="1"/>
</dbReference>
<dbReference type="Pfam" id="PF03055">
    <property type="entry name" value="RPE65"/>
    <property type="match status" value="1"/>
</dbReference>
<gene>
    <name evidence="7" type="ORF">ACCI51_18550</name>
</gene>
<sequence>MKRRDLLKAAGALSTLPLAGMTTSTAQASNRTADSSFPKSIMHGSLEDSSGLLKVVQGSLPDDVTGHLLMAEGIPLASNHLTPNGKGALTRLDFSGRTSSDSVAYTRKMIRTASAVMQEQDLSGFDKFNLLGGTIYSSPNLGFMNYCNTAPNYMGDNRFAMSYEGGMPYEFDATTLEMITPIGEVDEWESSLPPLLDNLTPNKWLFPQIRTTGHPFFDLDTGECITINYGGNMGDSGRSGFIRLIAWDQQGTFKSWNIRDRQGNNAYIAASSHSLGVTRNHVIIFETAARVESTRILGTRIVLPQEHSTRCWVLRKSDMVPGREDIIADYLELGFDTSDIVCNYDDSAGEITLYGQYMGAMDKSEQLFRYEIFQEGGLVPKWLSGYPVAPVDVGGLVRARIQVTSNFAREIKEDYRVIRDENLLWDMNDPAYRGHFQFPETFEHLYWAAVGYRPDLVSMRVSWAYRNYPERFYSYWDMPEQSKPSALVHMDCTQMRIADAYQFPEDCVMRTPQFMARPGSTAQNDGYLIAAVVRKHPSSADSNGKEFWIFDAAALSRGPICILASESLEFATTNHALWVPSINRRPATAYRSGYGDFLRAKAPDHSRNVQEIINRELLPRFG</sequence>
<dbReference type="PANTHER" id="PTHR10543:SF89">
    <property type="entry name" value="CAROTENOID 9,10(9',10')-CLEAVAGE DIOXYGENASE 1"/>
    <property type="match status" value="1"/>
</dbReference>
<dbReference type="InterPro" id="IPR006311">
    <property type="entry name" value="TAT_signal"/>
</dbReference>
<evidence type="ECO:0000256" key="3">
    <source>
        <dbReference type="ARBA" id="ARBA00022723"/>
    </source>
</evidence>
<evidence type="ECO:0000256" key="4">
    <source>
        <dbReference type="ARBA" id="ARBA00023002"/>
    </source>
</evidence>
<comment type="cofactor">
    <cofactor evidence="1">
        <name>Fe(2+)</name>
        <dbReference type="ChEBI" id="CHEBI:29033"/>
    </cofactor>
</comment>
<comment type="caution">
    <text evidence="7">The sequence shown here is derived from an EMBL/GenBank/DDBJ whole genome shotgun (WGS) entry which is preliminary data.</text>
</comment>
<keyword evidence="4" id="KW-0560">Oxidoreductase</keyword>
<evidence type="ECO:0000256" key="1">
    <source>
        <dbReference type="ARBA" id="ARBA00001954"/>
    </source>
</evidence>
<dbReference type="EMBL" id="JBGMEL010000029">
    <property type="protein sequence ID" value="MFA0792543.1"/>
    <property type="molecule type" value="Genomic_DNA"/>
</dbReference>
<name>A0ABV4NTS6_9GAMM</name>
<dbReference type="InterPro" id="IPR004294">
    <property type="entry name" value="Carotenoid_Oase"/>
</dbReference>
<evidence type="ECO:0000256" key="6">
    <source>
        <dbReference type="SAM" id="SignalP"/>
    </source>
</evidence>
<keyword evidence="3" id="KW-0479">Metal-binding</keyword>
<keyword evidence="8" id="KW-1185">Reference proteome</keyword>
<evidence type="ECO:0000256" key="2">
    <source>
        <dbReference type="ARBA" id="ARBA00006787"/>
    </source>
</evidence>
<proteinExistence type="inferred from homology"/>
<feature type="chain" id="PRO_5047301802" evidence="6">
    <location>
        <begin position="29"/>
        <end position="622"/>
    </location>
</feature>
<reference evidence="7 8" key="1">
    <citation type="submission" date="2024-08" db="EMBL/GenBank/DDBJ databases">
        <authorList>
            <person name="Ishaq N."/>
        </authorList>
    </citation>
    <scope>NUCLEOTIDE SEQUENCE [LARGE SCALE GENOMIC DNA]</scope>
    <source>
        <strain evidence="7 8">JCM 30400</strain>
    </source>
</reference>